<dbReference type="Pfam" id="PF00300">
    <property type="entry name" value="His_Phos_1"/>
    <property type="match status" value="1"/>
</dbReference>
<dbReference type="AlphaFoldDB" id="A0A7X6DDC5"/>
<gene>
    <name evidence="2" type="ORF">RAMLITH_04380</name>
</gene>
<feature type="chain" id="PRO_5031385112" evidence="1">
    <location>
        <begin position="23"/>
        <end position="189"/>
    </location>
</feature>
<sequence length="189" mass="19463">MRRRDLVAVAGLALGLASGVHADPALLALLQRGGQVVLMRHAQTDPGVGDPQGMVLADCATQRNLSAAGRAQAAAAGAALRARQVPVERLISSPWCRCVDTARIAFGRAPETSPALGNLFGRDDPQGRQVAQMKALVEPPAGGNRVLVSHGSTIQALTGVYLAPAEMLVVTPQGGGRFTVAGRLPAPGR</sequence>
<reference evidence="2 3" key="1">
    <citation type="journal article" date="2020" name="Nature">
        <title>Bacterial chemolithoautotrophy via manganese oxidation.</title>
        <authorList>
            <person name="Yu H."/>
            <person name="Leadbetter J.R."/>
        </authorList>
    </citation>
    <scope>NUCLEOTIDE SEQUENCE [LARGE SCALE GENOMIC DNA]</scope>
    <source>
        <strain evidence="2 3">RBP-1</strain>
    </source>
</reference>
<evidence type="ECO:0000313" key="2">
    <source>
        <dbReference type="EMBL" id="NKE65047.1"/>
    </source>
</evidence>
<dbReference type="Gene3D" id="3.40.50.1240">
    <property type="entry name" value="Phosphoglycerate mutase-like"/>
    <property type="match status" value="1"/>
</dbReference>
<evidence type="ECO:0000256" key="1">
    <source>
        <dbReference type="SAM" id="SignalP"/>
    </source>
</evidence>
<dbReference type="InterPro" id="IPR013078">
    <property type="entry name" value="His_Pase_superF_clade-1"/>
</dbReference>
<dbReference type="SMART" id="SM00855">
    <property type="entry name" value="PGAM"/>
    <property type="match status" value="1"/>
</dbReference>
<feature type="signal peptide" evidence="1">
    <location>
        <begin position="1"/>
        <end position="22"/>
    </location>
</feature>
<comment type="caution">
    <text evidence="2">The sequence shown here is derived from an EMBL/GenBank/DDBJ whole genome shotgun (WGS) entry which is preliminary data.</text>
</comment>
<accession>A0A7X6DDC5</accession>
<dbReference type="Proteomes" id="UP000521868">
    <property type="component" value="Unassembled WGS sequence"/>
</dbReference>
<proteinExistence type="predicted"/>
<keyword evidence="3" id="KW-1185">Reference proteome</keyword>
<organism evidence="2 3">
    <name type="scientific">Ramlibacter lithotrophicus</name>
    <dbReference type="NCBI Taxonomy" id="2606681"/>
    <lineage>
        <taxon>Bacteria</taxon>
        <taxon>Pseudomonadati</taxon>
        <taxon>Pseudomonadota</taxon>
        <taxon>Betaproteobacteria</taxon>
        <taxon>Burkholderiales</taxon>
        <taxon>Comamonadaceae</taxon>
        <taxon>Ramlibacter</taxon>
    </lineage>
</organism>
<dbReference type="InterPro" id="IPR029033">
    <property type="entry name" value="His_PPase_superfam"/>
</dbReference>
<protein>
    <submittedName>
        <fullName evidence="2">Histidine phosphatase family protein</fullName>
    </submittedName>
</protein>
<evidence type="ECO:0000313" key="3">
    <source>
        <dbReference type="Proteomes" id="UP000521868"/>
    </source>
</evidence>
<keyword evidence="1" id="KW-0732">Signal</keyword>
<name>A0A7X6DDC5_9BURK</name>
<dbReference type="RefSeq" id="WP_168106083.1">
    <property type="nucleotide sequence ID" value="NZ_VTOX01000001.1"/>
</dbReference>
<dbReference type="CDD" id="cd07040">
    <property type="entry name" value="HP"/>
    <property type="match status" value="1"/>
</dbReference>
<dbReference type="EMBL" id="VTOX01000001">
    <property type="protein sequence ID" value="NKE65047.1"/>
    <property type="molecule type" value="Genomic_DNA"/>
</dbReference>
<dbReference type="SUPFAM" id="SSF53254">
    <property type="entry name" value="Phosphoglycerate mutase-like"/>
    <property type="match status" value="1"/>
</dbReference>